<organism evidence="2 3">
    <name type="scientific">Hypsizygus marmoreus</name>
    <name type="common">White beech mushroom</name>
    <name type="synonym">Agaricus marmoreus</name>
    <dbReference type="NCBI Taxonomy" id="39966"/>
    <lineage>
        <taxon>Eukaryota</taxon>
        <taxon>Fungi</taxon>
        <taxon>Dikarya</taxon>
        <taxon>Basidiomycota</taxon>
        <taxon>Agaricomycotina</taxon>
        <taxon>Agaricomycetes</taxon>
        <taxon>Agaricomycetidae</taxon>
        <taxon>Agaricales</taxon>
        <taxon>Tricholomatineae</taxon>
        <taxon>Lyophyllaceae</taxon>
        <taxon>Hypsizygus</taxon>
    </lineage>
</organism>
<feature type="region of interest" description="Disordered" evidence="1">
    <location>
        <begin position="97"/>
        <end position="118"/>
    </location>
</feature>
<gene>
    <name evidence="2" type="ORF">Hypma_009333</name>
</gene>
<reference evidence="2" key="1">
    <citation type="submission" date="2018-04" db="EMBL/GenBank/DDBJ databases">
        <title>Whole genome sequencing of Hypsizygus marmoreus.</title>
        <authorList>
            <person name="Choi I.-G."/>
            <person name="Min B."/>
            <person name="Kim J.-G."/>
            <person name="Kim S."/>
            <person name="Oh Y.-L."/>
            <person name="Kong W.-S."/>
            <person name="Park H."/>
            <person name="Jeong J."/>
            <person name="Song E.-S."/>
        </authorList>
    </citation>
    <scope>NUCLEOTIDE SEQUENCE [LARGE SCALE GENOMIC DNA]</scope>
    <source>
        <strain evidence="2">51987-8</strain>
    </source>
</reference>
<dbReference type="EMBL" id="LUEZ02000046">
    <property type="protein sequence ID" value="RDB23338.1"/>
    <property type="molecule type" value="Genomic_DNA"/>
</dbReference>
<dbReference type="InParanoid" id="A0A369JN99"/>
<accession>A0A369JN99</accession>
<evidence type="ECO:0000256" key="1">
    <source>
        <dbReference type="SAM" id="MobiDB-lite"/>
    </source>
</evidence>
<keyword evidence="3" id="KW-1185">Reference proteome</keyword>
<evidence type="ECO:0000313" key="2">
    <source>
        <dbReference type="EMBL" id="RDB23338.1"/>
    </source>
</evidence>
<dbReference type="Proteomes" id="UP000076154">
    <property type="component" value="Unassembled WGS sequence"/>
</dbReference>
<feature type="compositionally biased region" description="Polar residues" evidence="1">
    <location>
        <begin position="107"/>
        <end position="118"/>
    </location>
</feature>
<dbReference type="AlphaFoldDB" id="A0A369JN99"/>
<evidence type="ECO:0000313" key="3">
    <source>
        <dbReference type="Proteomes" id="UP000076154"/>
    </source>
</evidence>
<comment type="caution">
    <text evidence="2">The sequence shown here is derived from an EMBL/GenBank/DDBJ whole genome shotgun (WGS) entry which is preliminary data.</text>
</comment>
<proteinExistence type="predicted"/>
<sequence length="118" mass="13156">MIRRLLPAFFGRWLTVSDCGVVQKFPMCALLIGMIHCRISLSGTSHLKGSVLTKADELPQITTLIVIREGKATNRFLKVKYLICRAFPEFVSKQPTTSSIEVFDPSGKSQIQSASIQR</sequence>
<name>A0A369JN99_HYPMA</name>
<protein>
    <submittedName>
        <fullName evidence="2">Uncharacterized protein</fullName>
    </submittedName>
</protein>